<dbReference type="InterPro" id="IPR004846">
    <property type="entry name" value="T2SS/T3SS_dom"/>
</dbReference>
<dbReference type="InterPro" id="IPR050810">
    <property type="entry name" value="Bact_Secretion_Sys_Channel"/>
</dbReference>
<dbReference type="Proteomes" id="UP000583752">
    <property type="component" value="Unassembled WGS sequence"/>
</dbReference>
<dbReference type="PANTHER" id="PTHR30332:SF17">
    <property type="entry name" value="TYPE IV PILIATION SYSTEM PROTEIN DR_0774-RELATED"/>
    <property type="match status" value="1"/>
</dbReference>
<evidence type="ECO:0000256" key="1">
    <source>
        <dbReference type="RuleBase" id="RU004003"/>
    </source>
</evidence>
<dbReference type="InterPro" id="IPR032789">
    <property type="entry name" value="T2SS-T3SS_pil_N"/>
</dbReference>
<evidence type="ECO:0000313" key="6">
    <source>
        <dbReference type="Proteomes" id="UP000583752"/>
    </source>
</evidence>
<proteinExistence type="inferred from homology"/>
<organism evidence="5 6">
    <name type="scientific">Massilia polaris</name>
    <dbReference type="NCBI Taxonomy" id="2728846"/>
    <lineage>
        <taxon>Bacteria</taxon>
        <taxon>Pseudomonadati</taxon>
        <taxon>Pseudomonadota</taxon>
        <taxon>Betaproteobacteria</taxon>
        <taxon>Burkholderiales</taxon>
        <taxon>Oxalobacteraceae</taxon>
        <taxon>Telluria group</taxon>
        <taxon>Massilia</taxon>
    </lineage>
</organism>
<dbReference type="EMBL" id="JABBGG010000002">
    <property type="protein sequence ID" value="NML60304.1"/>
    <property type="molecule type" value="Genomic_DNA"/>
</dbReference>
<dbReference type="Pfam" id="PF13629">
    <property type="entry name" value="T2SS-T3SS_pil_N"/>
    <property type="match status" value="1"/>
</dbReference>
<dbReference type="GO" id="GO:0009306">
    <property type="term" value="P:protein secretion"/>
    <property type="evidence" value="ECO:0007669"/>
    <property type="project" value="InterPro"/>
</dbReference>
<dbReference type="PANTHER" id="PTHR30332">
    <property type="entry name" value="PROBABLE GENERAL SECRETION PATHWAY PROTEIN D"/>
    <property type="match status" value="1"/>
</dbReference>
<dbReference type="InterPro" id="IPR001775">
    <property type="entry name" value="GspD/PilQ"/>
</dbReference>
<comment type="caution">
    <text evidence="5">The sequence shown here is derived from an EMBL/GenBank/DDBJ whole genome shotgun (WGS) entry which is preliminary data.</text>
</comment>
<protein>
    <submittedName>
        <fullName evidence="5">Type II and III secretion system protein family protein</fullName>
    </submittedName>
</protein>
<evidence type="ECO:0000259" key="4">
    <source>
        <dbReference type="Pfam" id="PF13629"/>
    </source>
</evidence>
<name>A0A848HGF5_9BURK</name>
<feature type="domain" description="Pilus formation protein N-terminal" evidence="4">
    <location>
        <begin position="62"/>
        <end position="131"/>
    </location>
</feature>
<dbReference type="PRINTS" id="PR00811">
    <property type="entry name" value="BCTERIALGSPD"/>
</dbReference>
<evidence type="ECO:0000313" key="5">
    <source>
        <dbReference type="EMBL" id="NML60304.1"/>
    </source>
</evidence>
<gene>
    <name evidence="5" type="ORF">HHL21_04225</name>
</gene>
<dbReference type="Pfam" id="PF00263">
    <property type="entry name" value="Secretin"/>
    <property type="match status" value="1"/>
</dbReference>
<reference evidence="5 6" key="1">
    <citation type="submission" date="2020-04" db="EMBL/GenBank/DDBJ databases">
        <title>Massilia sp. RP-1-19 isolated from soil.</title>
        <authorList>
            <person name="Dahal R.H."/>
        </authorList>
    </citation>
    <scope>NUCLEOTIDE SEQUENCE [LARGE SCALE GENOMIC DNA]</scope>
    <source>
        <strain evidence="5 6">RP-1-19</strain>
    </source>
</reference>
<evidence type="ECO:0000256" key="2">
    <source>
        <dbReference type="SAM" id="MobiDB-lite"/>
    </source>
</evidence>
<accession>A0A848HGF5</accession>
<evidence type="ECO:0000259" key="3">
    <source>
        <dbReference type="Pfam" id="PF00263"/>
    </source>
</evidence>
<comment type="similarity">
    <text evidence="1">Belongs to the bacterial secretin family.</text>
</comment>
<feature type="domain" description="Type II/III secretion system secretin-like" evidence="3">
    <location>
        <begin position="287"/>
        <end position="452"/>
    </location>
</feature>
<keyword evidence="6" id="KW-1185">Reference proteome</keyword>
<feature type="region of interest" description="Disordered" evidence="2">
    <location>
        <begin position="44"/>
        <end position="63"/>
    </location>
</feature>
<dbReference type="AlphaFoldDB" id="A0A848HGF5"/>
<dbReference type="GO" id="GO:0015627">
    <property type="term" value="C:type II protein secretion system complex"/>
    <property type="evidence" value="ECO:0007669"/>
    <property type="project" value="TreeGrafter"/>
</dbReference>
<sequence length="508" mass="52848">MSDMDKGIGQHTTCAVRAGAMAVMLALAHGAAAAQAQSAAAAKGQAPRAETSPRCSGEAARPGSMALQVGKSNLMRLPEPVLHRSVGNPGIVQSMLVAPDTLYLVGVDIGTTNMIIQGKGGSCSVIDITVSMDPTALQATLASVMPEEKNIRVQAAADSLILTGDVSDGAAVARANDLAQAFVRRAQRPLAQKSDDKDAAPAPGAAAGSGARIVNMLSVSAPQQVMLEVKIAEVSKTLLERLEAGTTLKFNHGSWATTLLSNFLTGTARGLLDARKTNGNQLTLEAHKQDGLVRILAEPTVMAISGQEGSFLAGGKIFIPVAQENNRITLEEKEFGVGLRFTPTVLSGGRINLRVAPEVSEISREGIGISAAGFTGGSILPLITTRRASTTVQLYDGQSFAIGGLIKNNRVNNLKGLPALGEVPVLGALFRSTDYQQDRTELVFVVTAHLVKPLPPDFTLPTDKLMPAGRAEFLLGGKMEGRAPATDAMPAVPASAPSAEAARGFELK</sequence>